<gene>
    <name evidence="1" type="ORF">PR048_031377</name>
</gene>
<dbReference type="EMBL" id="JARBHB010000015">
    <property type="protein sequence ID" value="KAJ8867575.1"/>
    <property type="molecule type" value="Genomic_DNA"/>
</dbReference>
<evidence type="ECO:0000313" key="1">
    <source>
        <dbReference type="EMBL" id="KAJ8867575.1"/>
    </source>
</evidence>
<proteinExistence type="predicted"/>
<protein>
    <submittedName>
        <fullName evidence="1">Uncharacterized protein</fullName>
    </submittedName>
</protein>
<sequence length="78" mass="8846">MKIFGYVFTATVVPRRENINVINVTQLEKDAILVCHDNVVKIVTPQGRLRTGRKQVSQLQFDFAIQSIGELTPSIMRC</sequence>
<keyword evidence="2" id="KW-1185">Reference proteome</keyword>
<accession>A0ABQ9G535</accession>
<reference evidence="1 2" key="1">
    <citation type="submission" date="2023-02" db="EMBL/GenBank/DDBJ databases">
        <title>LHISI_Scaffold_Assembly.</title>
        <authorList>
            <person name="Stuart O.P."/>
            <person name="Cleave R."/>
            <person name="Magrath M.J.L."/>
            <person name="Mikheyev A.S."/>
        </authorList>
    </citation>
    <scope>NUCLEOTIDE SEQUENCE [LARGE SCALE GENOMIC DNA]</scope>
    <source>
        <strain evidence="1">Daus_M_001</strain>
        <tissue evidence="1">Leg muscle</tissue>
    </source>
</reference>
<evidence type="ECO:0000313" key="2">
    <source>
        <dbReference type="Proteomes" id="UP001159363"/>
    </source>
</evidence>
<organism evidence="1 2">
    <name type="scientific">Dryococelus australis</name>
    <dbReference type="NCBI Taxonomy" id="614101"/>
    <lineage>
        <taxon>Eukaryota</taxon>
        <taxon>Metazoa</taxon>
        <taxon>Ecdysozoa</taxon>
        <taxon>Arthropoda</taxon>
        <taxon>Hexapoda</taxon>
        <taxon>Insecta</taxon>
        <taxon>Pterygota</taxon>
        <taxon>Neoptera</taxon>
        <taxon>Polyneoptera</taxon>
        <taxon>Phasmatodea</taxon>
        <taxon>Verophasmatodea</taxon>
        <taxon>Anareolatae</taxon>
        <taxon>Phasmatidae</taxon>
        <taxon>Eurycanthinae</taxon>
        <taxon>Dryococelus</taxon>
    </lineage>
</organism>
<name>A0ABQ9G535_9NEOP</name>
<comment type="caution">
    <text evidence="1">The sequence shown here is derived from an EMBL/GenBank/DDBJ whole genome shotgun (WGS) entry which is preliminary data.</text>
</comment>
<dbReference type="Proteomes" id="UP001159363">
    <property type="component" value="Chromosome 14"/>
</dbReference>